<sequence length="507" mass="51533">MSSISDPARTEPGAPVTAPPVPGGRDVRWLALAVLAISQLMIVLDATIVNVALTDIRDAGLGFTEASLQWVVNGYTLAFGGFLLLGGRLADRFGRRRLFMAGAVLFAVASLVGGLAQSEAMLIAARAAQGLGGAVMAPAALSLLTVVFQEGRDRDRALGLWAAISAGGAAVGLILGGVLTANFSWRWVLLVNVPIALVAVLGARAFVPESRDESAGRFDVAGAVTVTGGLVALVYGLVRGAELGWARTETYLAFAVAVVLLGSFAVIQARREHSLLPTRLLRNRSVLGADIASLTIGAAMFAIFFFLAIYMGGILGYGPIRTGLAFLPMTLLIGVGAAISSTLIGRVGPRPLLMGGTAVAAAGLALLTRIAPDSTYAGTLLPALSLVALGMGLAFVALTSAAVAGVPDEDSGIASAMLNAGQQVGGALGLAVLTAVSTARTNSMTPTVAPQDPAFLQQVNEALTSGWALGFAVATAIMLLATVITGLMVRVSKEDAADAARGGVHVG</sequence>
<dbReference type="Gene3D" id="1.20.1720.10">
    <property type="entry name" value="Multidrug resistance protein D"/>
    <property type="match status" value="1"/>
</dbReference>
<dbReference type="Pfam" id="PF07690">
    <property type="entry name" value="MFS_1"/>
    <property type="match status" value="1"/>
</dbReference>
<evidence type="ECO:0000256" key="1">
    <source>
        <dbReference type="ARBA" id="ARBA00004651"/>
    </source>
</evidence>
<dbReference type="RefSeq" id="WP_152731056.1">
    <property type="nucleotide sequence ID" value="NZ_JAABOZ010000001.1"/>
</dbReference>
<evidence type="ECO:0000256" key="5">
    <source>
        <dbReference type="ARBA" id="ARBA00022989"/>
    </source>
</evidence>
<dbReference type="SUPFAM" id="SSF103473">
    <property type="entry name" value="MFS general substrate transporter"/>
    <property type="match status" value="1"/>
</dbReference>
<dbReference type="EMBL" id="JAAGWK010000015">
    <property type="protein sequence ID" value="NEL54642.1"/>
    <property type="molecule type" value="Genomic_DNA"/>
</dbReference>
<keyword evidence="4 8" id="KW-0812">Transmembrane</keyword>
<comment type="subcellular location">
    <subcellularLocation>
        <location evidence="1">Cell membrane</location>
        <topology evidence="1">Multi-pass membrane protein</topology>
    </subcellularLocation>
</comment>
<dbReference type="PROSITE" id="PS50850">
    <property type="entry name" value="MFS"/>
    <property type="match status" value="1"/>
</dbReference>
<evidence type="ECO:0000256" key="4">
    <source>
        <dbReference type="ARBA" id="ARBA00022692"/>
    </source>
</evidence>
<feature type="transmembrane region" description="Helical" evidence="8">
    <location>
        <begin position="352"/>
        <end position="371"/>
    </location>
</feature>
<dbReference type="PRINTS" id="PR01036">
    <property type="entry name" value="TCRTETB"/>
</dbReference>
<reference evidence="10 11" key="1">
    <citation type="submission" date="2020-02" db="EMBL/GenBank/DDBJ databases">
        <title>The whole genome sequence of CPCC 205119.</title>
        <authorList>
            <person name="Jiang Z."/>
        </authorList>
    </citation>
    <scope>NUCLEOTIDE SEQUENCE [LARGE SCALE GENOMIC DNA]</scope>
    <source>
        <strain evidence="10 11">CPCC 205119</strain>
    </source>
</reference>
<feature type="transmembrane region" description="Helical" evidence="8">
    <location>
        <begin position="287"/>
        <end position="311"/>
    </location>
</feature>
<keyword evidence="3" id="KW-1003">Cell membrane</keyword>
<feature type="transmembrane region" description="Helical" evidence="8">
    <location>
        <begin position="187"/>
        <end position="206"/>
    </location>
</feature>
<feature type="transmembrane region" description="Helical" evidence="8">
    <location>
        <begin position="323"/>
        <end position="345"/>
    </location>
</feature>
<dbReference type="PANTHER" id="PTHR42718">
    <property type="entry name" value="MAJOR FACILITATOR SUPERFAMILY MULTIDRUG TRANSPORTER MFSC"/>
    <property type="match status" value="1"/>
</dbReference>
<comment type="caution">
    <text evidence="10">The sequence shown here is derived from an EMBL/GenBank/DDBJ whole genome shotgun (WGS) entry which is preliminary data.</text>
</comment>
<evidence type="ECO:0000256" key="2">
    <source>
        <dbReference type="ARBA" id="ARBA00022448"/>
    </source>
</evidence>
<dbReference type="Gene3D" id="1.20.1250.20">
    <property type="entry name" value="MFS general substrate transporter like domains"/>
    <property type="match status" value="1"/>
</dbReference>
<dbReference type="InterPro" id="IPR004638">
    <property type="entry name" value="EmrB-like"/>
</dbReference>
<evidence type="ECO:0000313" key="10">
    <source>
        <dbReference type="EMBL" id="NEL54642.1"/>
    </source>
</evidence>
<feature type="transmembrane region" description="Helical" evidence="8">
    <location>
        <begin position="128"/>
        <end position="148"/>
    </location>
</feature>
<dbReference type="InterPro" id="IPR036259">
    <property type="entry name" value="MFS_trans_sf"/>
</dbReference>
<dbReference type="InterPro" id="IPR005829">
    <property type="entry name" value="Sugar_transporter_CS"/>
</dbReference>
<feature type="domain" description="Major facilitator superfamily (MFS) profile" evidence="9">
    <location>
        <begin position="31"/>
        <end position="493"/>
    </location>
</feature>
<evidence type="ECO:0000259" key="9">
    <source>
        <dbReference type="PROSITE" id="PS50850"/>
    </source>
</evidence>
<evidence type="ECO:0000313" key="11">
    <source>
        <dbReference type="Proteomes" id="UP000470470"/>
    </source>
</evidence>
<keyword evidence="6 8" id="KW-0472">Membrane</keyword>
<dbReference type="NCBIfam" id="TIGR00711">
    <property type="entry name" value="efflux_EmrB"/>
    <property type="match status" value="1"/>
</dbReference>
<name>A0A7K3WDT3_9ACTN</name>
<keyword evidence="2" id="KW-0813">Transport</keyword>
<dbReference type="InterPro" id="IPR020846">
    <property type="entry name" value="MFS_dom"/>
</dbReference>
<protein>
    <submittedName>
        <fullName evidence="10">MFS transporter</fullName>
    </submittedName>
</protein>
<accession>A0A7K3WDT3</accession>
<proteinExistence type="predicted"/>
<dbReference type="GO" id="GO:0005886">
    <property type="term" value="C:plasma membrane"/>
    <property type="evidence" value="ECO:0007669"/>
    <property type="project" value="UniProtKB-SubCell"/>
</dbReference>
<organism evidence="10 11">
    <name type="scientific">Goekera deserti</name>
    <dbReference type="NCBI Taxonomy" id="2497753"/>
    <lineage>
        <taxon>Bacteria</taxon>
        <taxon>Bacillati</taxon>
        <taxon>Actinomycetota</taxon>
        <taxon>Actinomycetes</taxon>
        <taxon>Geodermatophilales</taxon>
        <taxon>Geodermatophilaceae</taxon>
        <taxon>Goekera</taxon>
    </lineage>
</organism>
<feature type="transmembrane region" description="Helical" evidence="8">
    <location>
        <begin position="467"/>
        <end position="489"/>
    </location>
</feature>
<feature type="transmembrane region" description="Helical" evidence="8">
    <location>
        <begin position="68"/>
        <end position="86"/>
    </location>
</feature>
<feature type="transmembrane region" description="Helical" evidence="8">
    <location>
        <begin position="383"/>
        <end position="404"/>
    </location>
</feature>
<feature type="transmembrane region" description="Helical" evidence="8">
    <location>
        <begin position="218"/>
        <end position="238"/>
    </location>
</feature>
<feature type="transmembrane region" description="Helical" evidence="8">
    <location>
        <begin position="29"/>
        <end position="48"/>
    </location>
</feature>
<evidence type="ECO:0000256" key="7">
    <source>
        <dbReference type="SAM" id="MobiDB-lite"/>
    </source>
</evidence>
<keyword evidence="11" id="KW-1185">Reference proteome</keyword>
<feature type="transmembrane region" description="Helical" evidence="8">
    <location>
        <begin position="250"/>
        <end position="267"/>
    </location>
</feature>
<evidence type="ECO:0000256" key="3">
    <source>
        <dbReference type="ARBA" id="ARBA00022475"/>
    </source>
</evidence>
<dbReference type="Proteomes" id="UP000470470">
    <property type="component" value="Unassembled WGS sequence"/>
</dbReference>
<dbReference type="GO" id="GO:0022857">
    <property type="term" value="F:transmembrane transporter activity"/>
    <property type="evidence" value="ECO:0007669"/>
    <property type="project" value="InterPro"/>
</dbReference>
<dbReference type="PROSITE" id="PS00216">
    <property type="entry name" value="SUGAR_TRANSPORT_1"/>
    <property type="match status" value="1"/>
</dbReference>
<evidence type="ECO:0000256" key="8">
    <source>
        <dbReference type="SAM" id="Phobius"/>
    </source>
</evidence>
<gene>
    <name evidence="10" type="ORF">G1H19_11580</name>
</gene>
<evidence type="ECO:0000256" key="6">
    <source>
        <dbReference type="ARBA" id="ARBA00023136"/>
    </source>
</evidence>
<dbReference type="AlphaFoldDB" id="A0A7K3WDT3"/>
<dbReference type="CDD" id="cd17321">
    <property type="entry name" value="MFS_MMR_MDR_like"/>
    <property type="match status" value="1"/>
</dbReference>
<keyword evidence="5 8" id="KW-1133">Transmembrane helix</keyword>
<dbReference type="PANTHER" id="PTHR42718:SF46">
    <property type="entry name" value="BLR6921 PROTEIN"/>
    <property type="match status" value="1"/>
</dbReference>
<feature type="region of interest" description="Disordered" evidence="7">
    <location>
        <begin position="1"/>
        <end position="20"/>
    </location>
</feature>
<feature type="transmembrane region" description="Helical" evidence="8">
    <location>
        <begin position="160"/>
        <end position="181"/>
    </location>
</feature>
<feature type="transmembrane region" description="Helical" evidence="8">
    <location>
        <begin position="98"/>
        <end position="116"/>
    </location>
</feature>
<dbReference type="InterPro" id="IPR011701">
    <property type="entry name" value="MFS"/>
</dbReference>